<evidence type="ECO:0000259" key="2">
    <source>
        <dbReference type="PROSITE" id="PS50008"/>
    </source>
</evidence>
<dbReference type="SUPFAM" id="SSF56601">
    <property type="entry name" value="beta-lactamase/transpeptidase-like"/>
    <property type="match status" value="1"/>
</dbReference>
<dbReference type="GO" id="GO:0035556">
    <property type="term" value="P:intracellular signal transduction"/>
    <property type="evidence" value="ECO:0007669"/>
    <property type="project" value="InterPro"/>
</dbReference>
<evidence type="ECO:0000313" key="3">
    <source>
        <dbReference type="EMBL" id="TDD75393.1"/>
    </source>
</evidence>
<accession>A0A4R5ARQ4</accession>
<keyword evidence="3" id="KW-0378">Hydrolase</keyword>
<dbReference type="PROSITE" id="PS51257">
    <property type="entry name" value="PROKAR_LIPOPROTEIN"/>
    <property type="match status" value="1"/>
</dbReference>
<dbReference type="PANTHER" id="PTHR46825:SF7">
    <property type="entry name" value="D-ALANYL-D-ALANINE CARBOXYPEPTIDASE"/>
    <property type="match status" value="1"/>
</dbReference>
<dbReference type="PANTHER" id="PTHR46825">
    <property type="entry name" value="D-ALANYL-D-ALANINE-CARBOXYPEPTIDASE/ENDOPEPTIDASE AMPH"/>
    <property type="match status" value="1"/>
</dbReference>
<protein>
    <submittedName>
        <fullName evidence="3">Class A beta-lactamase-related serine hydrolase</fullName>
    </submittedName>
</protein>
<name>A0A4R5ARQ4_9ACTN</name>
<dbReference type="Pfam" id="PF00144">
    <property type="entry name" value="Beta-lactamase"/>
    <property type="match status" value="1"/>
</dbReference>
<sequence length="376" mass="41395">MIFLKKTGAALAVAAVALAGCGLAEPEQTAARPVAQKQGGQWGQVQQQLDDLVAREEATAALVRVRTSAGTWAGSAGVADLESGRPARADGYFRIGSITKTFVAVVLLQLADEGKLRLDEPVARYLPNLVPSGPVTVRDVLQHTSLYRDYMSDPGYSTNRWRGDERFRGYRPEQLLKVAFSKPAGYPPETKWRYSNTNYVVAGLLIERLTGHRYGDEVRKRILRPLRLKQTSLPGNRPGLPRPHANEYAWLPGGRRVDATRMNPSLDWAAGEMISTTRDLDRFFDGLLGGRLLSARALAEMRRTVPANAEFRYGLGLQEYTLPCGVHVRGHSGQLIGYTTYALRSDDGRQLTLSVDLGKRTPPGERLYTLAGAVFC</sequence>
<dbReference type="Proteomes" id="UP000295578">
    <property type="component" value="Unassembled WGS sequence"/>
</dbReference>
<keyword evidence="1" id="KW-0732">Signal</keyword>
<dbReference type="OrthoDB" id="3499702at2"/>
<proteinExistence type="predicted"/>
<dbReference type="AlphaFoldDB" id="A0A4R5ARQ4"/>
<feature type="signal peptide" evidence="1">
    <location>
        <begin position="1"/>
        <end position="24"/>
    </location>
</feature>
<feature type="chain" id="PRO_5039078442" evidence="1">
    <location>
        <begin position="25"/>
        <end position="376"/>
    </location>
</feature>
<gene>
    <name evidence="3" type="ORF">E1293_28250</name>
</gene>
<feature type="domain" description="PI-PLC Y-box" evidence="2">
    <location>
        <begin position="252"/>
        <end position="274"/>
    </location>
</feature>
<dbReference type="InterPro" id="IPR001711">
    <property type="entry name" value="PLipase_C_Pinositol-sp_Y"/>
</dbReference>
<dbReference type="EMBL" id="SMKY01000155">
    <property type="protein sequence ID" value="TDD75393.1"/>
    <property type="molecule type" value="Genomic_DNA"/>
</dbReference>
<dbReference type="GO" id="GO:0004435">
    <property type="term" value="F:phosphatidylinositol-4,5-bisphosphate phospholipase C activity"/>
    <property type="evidence" value="ECO:0007669"/>
    <property type="project" value="InterPro"/>
</dbReference>
<dbReference type="RefSeq" id="WP_132200526.1">
    <property type="nucleotide sequence ID" value="NZ_SMKY01000155.1"/>
</dbReference>
<organism evidence="3 4">
    <name type="scientific">Actinomadura darangshiensis</name>
    <dbReference type="NCBI Taxonomy" id="705336"/>
    <lineage>
        <taxon>Bacteria</taxon>
        <taxon>Bacillati</taxon>
        <taxon>Actinomycetota</taxon>
        <taxon>Actinomycetes</taxon>
        <taxon>Streptosporangiales</taxon>
        <taxon>Thermomonosporaceae</taxon>
        <taxon>Actinomadura</taxon>
    </lineage>
</organism>
<dbReference type="Gene3D" id="3.40.710.10">
    <property type="entry name" value="DD-peptidase/beta-lactamase superfamily"/>
    <property type="match status" value="1"/>
</dbReference>
<comment type="caution">
    <text evidence="3">The sequence shown here is derived from an EMBL/GenBank/DDBJ whole genome shotgun (WGS) entry which is preliminary data.</text>
</comment>
<dbReference type="InterPro" id="IPR050491">
    <property type="entry name" value="AmpC-like"/>
</dbReference>
<evidence type="ECO:0000313" key="4">
    <source>
        <dbReference type="Proteomes" id="UP000295578"/>
    </source>
</evidence>
<dbReference type="InterPro" id="IPR012338">
    <property type="entry name" value="Beta-lactam/transpept-like"/>
</dbReference>
<dbReference type="PROSITE" id="PS50008">
    <property type="entry name" value="PIPLC_Y_DOMAIN"/>
    <property type="match status" value="1"/>
</dbReference>
<keyword evidence="4" id="KW-1185">Reference proteome</keyword>
<dbReference type="InterPro" id="IPR001466">
    <property type="entry name" value="Beta-lactam-related"/>
</dbReference>
<evidence type="ECO:0000256" key="1">
    <source>
        <dbReference type="SAM" id="SignalP"/>
    </source>
</evidence>
<dbReference type="GO" id="GO:0006629">
    <property type="term" value="P:lipid metabolic process"/>
    <property type="evidence" value="ECO:0007669"/>
    <property type="project" value="InterPro"/>
</dbReference>
<reference evidence="3 4" key="1">
    <citation type="submission" date="2019-03" db="EMBL/GenBank/DDBJ databases">
        <title>Draft genome sequences of novel Actinobacteria.</title>
        <authorList>
            <person name="Sahin N."/>
            <person name="Ay H."/>
            <person name="Saygin H."/>
        </authorList>
    </citation>
    <scope>NUCLEOTIDE SEQUENCE [LARGE SCALE GENOMIC DNA]</scope>
    <source>
        <strain evidence="3 4">DSM 45941</strain>
    </source>
</reference>